<comment type="caution">
    <text evidence="11">Lacks conserved residue(s) required for the propagation of feature annotation.</text>
</comment>
<evidence type="ECO:0000256" key="1">
    <source>
        <dbReference type="ARBA" id="ARBA00004477"/>
    </source>
</evidence>
<feature type="transmembrane region" description="Helical" evidence="11">
    <location>
        <begin position="133"/>
        <end position="156"/>
    </location>
</feature>
<protein>
    <recommendedName>
        <fullName evidence="11">Acyltransferase</fullName>
        <ecNumber evidence="11">2.3.1.-</ecNumber>
    </recommendedName>
</protein>
<sequence>MQSGLGPSGWALCLLLQPFPHKISTAPGRRPRWHIPYPASQPQAVSSPDQPTGEVHGKCGEPGDGWGSEHGLHIHRRSLEAARAWSLRPEGLPASSLGALLAEGEHLGVSTALLPSPTMETLQKQQLEVLSTYKYMFCFLFMGPFFSLLGVFLLFTSLWWLSVLHAVWLFLNWDISYQVFYAYFPHPVPCPPQLIKTAELPSNWSYALVTHPHGILSIGVFCNFCTEVTGSSQQFPGLWFSLAILNSLFYLPVYRDYVMSYGTCSVNHQSLDFILSQPQLGQAVLILVGGAHEALHAVPGEHCLTLRNRKGFVRLALRHGTSLVPVYSFGENDIFRVKAFAPDSWERLFQVTIKKVVGISPCVFWGRGLFSAKSWGLVPLARPITTVVGRPILVPQCRQPTEEQVDHYHMLYMKALEQLFEEHKESCGPPASTRLTFI</sequence>
<dbReference type="CDD" id="cd07987">
    <property type="entry name" value="LPLAT_MGAT-like"/>
    <property type="match status" value="1"/>
</dbReference>
<evidence type="ECO:0000256" key="8">
    <source>
        <dbReference type="ARBA" id="ARBA00023098"/>
    </source>
</evidence>
<keyword evidence="6 11" id="KW-0256">Endoplasmic reticulum</keyword>
<keyword evidence="9 11" id="KW-0472">Membrane</keyword>
<evidence type="ECO:0000256" key="5">
    <source>
        <dbReference type="ARBA" id="ARBA00022692"/>
    </source>
</evidence>
<evidence type="ECO:0000256" key="7">
    <source>
        <dbReference type="ARBA" id="ARBA00022989"/>
    </source>
</evidence>
<dbReference type="PANTHER" id="PTHR12317:SF36">
    <property type="entry name" value="2-ACYLGLYCEROL O-ACYLTRANSFERASE 3"/>
    <property type="match status" value="1"/>
</dbReference>
<accession>A0A5N3VSB0</accession>
<dbReference type="EC" id="2.3.1.-" evidence="11"/>
<evidence type="ECO:0000256" key="3">
    <source>
        <dbReference type="ARBA" id="ARBA00022516"/>
    </source>
</evidence>
<dbReference type="EMBL" id="VCEA01000002">
    <property type="protein sequence ID" value="KAB0352023.1"/>
    <property type="molecule type" value="Genomic_DNA"/>
</dbReference>
<evidence type="ECO:0000256" key="9">
    <source>
        <dbReference type="ARBA" id="ARBA00023136"/>
    </source>
</evidence>
<dbReference type="InterPro" id="IPR007130">
    <property type="entry name" value="DAGAT"/>
</dbReference>
<evidence type="ECO:0000256" key="4">
    <source>
        <dbReference type="ARBA" id="ARBA00022679"/>
    </source>
</evidence>
<organism evidence="12 13">
    <name type="scientific">Muntiacus muntjak</name>
    <name type="common">Barking deer</name>
    <name type="synonym">Indian muntjac</name>
    <dbReference type="NCBI Taxonomy" id="9888"/>
    <lineage>
        <taxon>Eukaryota</taxon>
        <taxon>Metazoa</taxon>
        <taxon>Chordata</taxon>
        <taxon>Craniata</taxon>
        <taxon>Vertebrata</taxon>
        <taxon>Euteleostomi</taxon>
        <taxon>Mammalia</taxon>
        <taxon>Eutheria</taxon>
        <taxon>Laurasiatheria</taxon>
        <taxon>Artiodactyla</taxon>
        <taxon>Ruminantia</taxon>
        <taxon>Pecora</taxon>
        <taxon>Cervidae</taxon>
        <taxon>Muntiacinae</taxon>
        <taxon>Muntiacus</taxon>
    </lineage>
</organism>
<evidence type="ECO:0000256" key="11">
    <source>
        <dbReference type="RuleBase" id="RU367023"/>
    </source>
</evidence>
<keyword evidence="7 11" id="KW-1133">Transmembrane helix</keyword>
<dbReference type="GO" id="GO:0005789">
    <property type="term" value="C:endoplasmic reticulum membrane"/>
    <property type="evidence" value="ECO:0007669"/>
    <property type="project" value="UniProtKB-SubCell"/>
</dbReference>
<dbReference type="Pfam" id="PF03982">
    <property type="entry name" value="DAGAT"/>
    <property type="match status" value="1"/>
</dbReference>
<name>A0A5N3VSB0_MUNMU</name>
<keyword evidence="3" id="KW-0444">Lipid biosynthesis</keyword>
<evidence type="ECO:0000256" key="2">
    <source>
        <dbReference type="ARBA" id="ARBA00005420"/>
    </source>
</evidence>
<reference evidence="12 13" key="1">
    <citation type="submission" date="2019-06" db="EMBL/GenBank/DDBJ databases">
        <title>Discovery of a novel chromosome fission-fusion reversal in muntjac.</title>
        <authorList>
            <person name="Mudd A.B."/>
            <person name="Bredeson J.V."/>
            <person name="Baum R."/>
            <person name="Hockemeyer D."/>
            <person name="Rokhsar D.S."/>
        </authorList>
    </citation>
    <scope>NUCLEOTIDE SEQUENCE [LARGE SCALE GENOMIC DNA]</scope>
    <source>
        <strain evidence="12">UTSW_UCB_Mm</strain>
        <tissue evidence="12">Fibroblast cell line</tissue>
    </source>
</reference>
<dbReference type="Proteomes" id="UP000326458">
    <property type="component" value="Unassembled WGS sequence"/>
</dbReference>
<evidence type="ECO:0000256" key="10">
    <source>
        <dbReference type="ARBA" id="ARBA00023315"/>
    </source>
</evidence>
<keyword evidence="8" id="KW-0443">Lipid metabolism</keyword>
<proteinExistence type="inferred from homology"/>
<comment type="similarity">
    <text evidence="2 11">Belongs to the diacylglycerol acyltransferase family.</text>
</comment>
<comment type="caution">
    <text evidence="12">The sequence shown here is derived from an EMBL/GenBank/DDBJ whole genome shotgun (WGS) entry which is preliminary data.</text>
</comment>
<dbReference type="GO" id="GO:0004144">
    <property type="term" value="F:diacylglycerol O-acyltransferase activity"/>
    <property type="evidence" value="ECO:0007669"/>
    <property type="project" value="TreeGrafter"/>
</dbReference>
<gene>
    <name evidence="12" type="ORF">FD754_016880</name>
</gene>
<keyword evidence="4 11" id="KW-0808">Transferase</keyword>
<dbReference type="GO" id="GO:0019432">
    <property type="term" value="P:triglyceride biosynthetic process"/>
    <property type="evidence" value="ECO:0007669"/>
    <property type="project" value="TreeGrafter"/>
</dbReference>
<evidence type="ECO:0000313" key="13">
    <source>
        <dbReference type="Proteomes" id="UP000326458"/>
    </source>
</evidence>
<keyword evidence="13" id="KW-1185">Reference proteome</keyword>
<keyword evidence="10" id="KW-0012">Acyltransferase</keyword>
<comment type="subcellular location">
    <subcellularLocation>
        <location evidence="1 11">Endoplasmic reticulum membrane</location>
        <topology evidence="1 11">Multi-pass membrane protein</topology>
    </subcellularLocation>
</comment>
<dbReference type="AlphaFoldDB" id="A0A5N3VSB0"/>
<keyword evidence="5 11" id="KW-0812">Transmembrane</keyword>
<evidence type="ECO:0000313" key="12">
    <source>
        <dbReference type="EMBL" id="KAB0352023.1"/>
    </source>
</evidence>
<evidence type="ECO:0000256" key="6">
    <source>
        <dbReference type="ARBA" id="ARBA00022824"/>
    </source>
</evidence>
<dbReference type="PANTHER" id="PTHR12317">
    <property type="entry name" value="DIACYLGLYCEROL O-ACYLTRANSFERASE"/>
    <property type="match status" value="1"/>
</dbReference>